<organism evidence="3 4">
    <name type="scientific">Marchantia polymorpha subsp. ruderalis</name>
    <dbReference type="NCBI Taxonomy" id="1480154"/>
    <lineage>
        <taxon>Eukaryota</taxon>
        <taxon>Viridiplantae</taxon>
        <taxon>Streptophyta</taxon>
        <taxon>Embryophyta</taxon>
        <taxon>Marchantiophyta</taxon>
        <taxon>Marchantiopsida</taxon>
        <taxon>Marchantiidae</taxon>
        <taxon>Marchantiales</taxon>
        <taxon>Marchantiaceae</taxon>
        <taxon>Marchantia</taxon>
    </lineage>
</organism>
<feature type="signal peptide" evidence="2">
    <location>
        <begin position="1"/>
        <end position="18"/>
    </location>
</feature>
<evidence type="ECO:0000256" key="1">
    <source>
        <dbReference type="SAM" id="MobiDB-lite"/>
    </source>
</evidence>
<evidence type="ECO:0000313" key="3">
    <source>
        <dbReference type="EMBL" id="OAE24611.1"/>
    </source>
</evidence>
<accession>A0A176VW68</accession>
<evidence type="ECO:0000313" key="4">
    <source>
        <dbReference type="Proteomes" id="UP000077202"/>
    </source>
</evidence>
<evidence type="ECO:0000256" key="2">
    <source>
        <dbReference type="SAM" id="SignalP"/>
    </source>
</evidence>
<keyword evidence="2" id="KW-0732">Signal</keyword>
<feature type="region of interest" description="Disordered" evidence="1">
    <location>
        <begin position="25"/>
        <end position="44"/>
    </location>
</feature>
<comment type="caution">
    <text evidence="3">The sequence shown here is derived from an EMBL/GenBank/DDBJ whole genome shotgun (WGS) entry which is preliminary data.</text>
</comment>
<gene>
    <name evidence="3" type="ORF">AXG93_2767s1120</name>
</gene>
<dbReference type="AlphaFoldDB" id="A0A176VW68"/>
<feature type="compositionally biased region" description="Low complexity" evidence="1">
    <location>
        <begin position="113"/>
        <end position="133"/>
    </location>
</feature>
<evidence type="ECO:0008006" key="5">
    <source>
        <dbReference type="Google" id="ProtNLM"/>
    </source>
</evidence>
<keyword evidence="4" id="KW-1185">Reference proteome</keyword>
<name>A0A176VW68_MARPO</name>
<feature type="region of interest" description="Disordered" evidence="1">
    <location>
        <begin position="78"/>
        <end position="136"/>
    </location>
</feature>
<reference evidence="3" key="1">
    <citation type="submission" date="2016-03" db="EMBL/GenBank/DDBJ databases">
        <title>Mechanisms controlling the formation of the plant cell surface in tip-growing cells are functionally conserved among land plants.</title>
        <authorList>
            <person name="Honkanen S."/>
            <person name="Jones V.A."/>
            <person name="Morieri G."/>
            <person name="Champion C."/>
            <person name="Hetherington A.J."/>
            <person name="Kelly S."/>
            <person name="Saint-Marcoux D."/>
            <person name="Proust H."/>
            <person name="Prescott H."/>
            <person name="Dolan L."/>
        </authorList>
    </citation>
    <scope>NUCLEOTIDE SEQUENCE [LARGE SCALE GENOMIC DNA]</scope>
    <source>
        <tissue evidence="3">Whole gametophyte</tissue>
    </source>
</reference>
<feature type="compositionally biased region" description="Basic and acidic residues" evidence="1">
    <location>
        <begin position="89"/>
        <end position="109"/>
    </location>
</feature>
<feature type="chain" id="PRO_5008052088" description="Secreted protein" evidence="2">
    <location>
        <begin position="19"/>
        <end position="177"/>
    </location>
</feature>
<sequence length="177" mass="19644">MLFLWCVALRFGVVGCVALRGSEWERDGEGGARARKWEGQKDSPQKRLGLISTRREKVAQATDPGLQPAKAVGRTLLRKSGHGRGSQSRIEHLQLHNARDERTNERTSEGEGETTTTSTTTTITSTTAAGDGAAHADEEMRSRMKHLWRGTTHWLHRVGKRAYRRAQRAQARLGASC</sequence>
<proteinExistence type="predicted"/>
<protein>
    <recommendedName>
        <fullName evidence="5">Secreted protein</fullName>
    </recommendedName>
</protein>
<dbReference type="EMBL" id="LVLJ01002562">
    <property type="protein sequence ID" value="OAE24611.1"/>
    <property type="molecule type" value="Genomic_DNA"/>
</dbReference>
<dbReference type="Proteomes" id="UP000077202">
    <property type="component" value="Unassembled WGS sequence"/>
</dbReference>